<name>A0AAD7MNG2_9AGAR</name>
<feature type="non-terminal residue" evidence="1">
    <location>
        <position position="91"/>
    </location>
</feature>
<dbReference type="EMBL" id="JARKIB010000197">
    <property type="protein sequence ID" value="KAJ7725084.1"/>
    <property type="molecule type" value="Genomic_DNA"/>
</dbReference>
<keyword evidence="2" id="KW-1185">Reference proteome</keyword>
<evidence type="ECO:0000313" key="1">
    <source>
        <dbReference type="EMBL" id="KAJ7725084.1"/>
    </source>
</evidence>
<comment type="caution">
    <text evidence="1">The sequence shown here is derived from an EMBL/GenBank/DDBJ whole genome shotgun (WGS) entry which is preliminary data.</text>
</comment>
<proteinExistence type="predicted"/>
<sequence>MGDTVENAFPVKPCLLGGNTLVASNGSTAKDTLFWSPPSDQDGIRAEIPVEVNDDWPELIFQAATYARCLFSANPSRTFALVIGYNETGGL</sequence>
<dbReference type="AlphaFoldDB" id="A0AAD7MNG2"/>
<organism evidence="1 2">
    <name type="scientific">Mycena metata</name>
    <dbReference type="NCBI Taxonomy" id="1033252"/>
    <lineage>
        <taxon>Eukaryota</taxon>
        <taxon>Fungi</taxon>
        <taxon>Dikarya</taxon>
        <taxon>Basidiomycota</taxon>
        <taxon>Agaricomycotina</taxon>
        <taxon>Agaricomycetes</taxon>
        <taxon>Agaricomycetidae</taxon>
        <taxon>Agaricales</taxon>
        <taxon>Marasmiineae</taxon>
        <taxon>Mycenaceae</taxon>
        <taxon>Mycena</taxon>
    </lineage>
</organism>
<protein>
    <submittedName>
        <fullName evidence="1">Uncharacterized protein</fullName>
    </submittedName>
</protein>
<accession>A0AAD7MNG2</accession>
<gene>
    <name evidence="1" type="ORF">B0H16DRAFT_1595211</name>
</gene>
<dbReference type="Proteomes" id="UP001215598">
    <property type="component" value="Unassembled WGS sequence"/>
</dbReference>
<reference evidence="1" key="1">
    <citation type="submission" date="2023-03" db="EMBL/GenBank/DDBJ databases">
        <title>Massive genome expansion in bonnet fungi (Mycena s.s.) driven by repeated elements and novel gene families across ecological guilds.</title>
        <authorList>
            <consortium name="Lawrence Berkeley National Laboratory"/>
            <person name="Harder C.B."/>
            <person name="Miyauchi S."/>
            <person name="Viragh M."/>
            <person name="Kuo A."/>
            <person name="Thoen E."/>
            <person name="Andreopoulos B."/>
            <person name="Lu D."/>
            <person name="Skrede I."/>
            <person name="Drula E."/>
            <person name="Henrissat B."/>
            <person name="Morin E."/>
            <person name="Kohler A."/>
            <person name="Barry K."/>
            <person name="LaButti K."/>
            <person name="Morin E."/>
            <person name="Salamov A."/>
            <person name="Lipzen A."/>
            <person name="Mereny Z."/>
            <person name="Hegedus B."/>
            <person name="Baldrian P."/>
            <person name="Stursova M."/>
            <person name="Weitz H."/>
            <person name="Taylor A."/>
            <person name="Grigoriev I.V."/>
            <person name="Nagy L.G."/>
            <person name="Martin F."/>
            <person name="Kauserud H."/>
        </authorList>
    </citation>
    <scope>NUCLEOTIDE SEQUENCE</scope>
    <source>
        <strain evidence="1">CBHHK182m</strain>
    </source>
</reference>
<evidence type="ECO:0000313" key="2">
    <source>
        <dbReference type="Proteomes" id="UP001215598"/>
    </source>
</evidence>